<dbReference type="SUPFAM" id="SSF47459">
    <property type="entry name" value="HLH, helix-loop-helix DNA-binding domain"/>
    <property type="match status" value="1"/>
</dbReference>
<comment type="similarity">
    <text evidence="1">Belongs to the bHLH protein family.</text>
</comment>
<feature type="region of interest" description="Disordered" evidence="4">
    <location>
        <begin position="205"/>
        <end position="224"/>
    </location>
</feature>
<evidence type="ECO:0000256" key="4">
    <source>
        <dbReference type="SAM" id="MobiDB-lite"/>
    </source>
</evidence>
<dbReference type="Gene3D" id="4.10.280.10">
    <property type="entry name" value="Helix-loop-helix DNA-binding domain"/>
    <property type="match status" value="1"/>
</dbReference>
<dbReference type="GO" id="GO:0006355">
    <property type="term" value="P:regulation of DNA-templated transcription"/>
    <property type="evidence" value="ECO:0000318"/>
    <property type="project" value="GO_Central"/>
</dbReference>
<evidence type="ECO:0000256" key="2">
    <source>
        <dbReference type="ARBA" id="ARBA00023015"/>
    </source>
</evidence>
<dbReference type="GO" id="GO:0046983">
    <property type="term" value="F:protein dimerization activity"/>
    <property type="evidence" value="ECO:0007669"/>
    <property type="project" value="InterPro"/>
</dbReference>
<dbReference type="InParanoid" id="K3ZEU0"/>
<dbReference type="STRING" id="4555.K3ZEU0"/>
<dbReference type="GO" id="GO:0003700">
    <property type="term" value="F:DNA-binding transcription factor activity"/>
    <property type="evidence" value="ECO:0000318"/>
    <property type="project" value="GO_Central"/>
</dbReference>
<evidence type="ECO:0000313" key="6">
    <source>
        <dbReference type="Proteomes" id="UP000004995"/>
    </source>
</evidence>
<dbReference type="Gramene" id="KQL13895">
    <property type="protein sequence ID" value="KQL13895"/>
    <property type="gene ID" value="SETIT_025088mg"/>
</dbReference>
<dbReference type="eggNOG" id="ENOG502SMS1">
    <property type="taxonomic scope" value="Eukaryota"/>
</dbReference>
<dbReference type="GO" id="GO:0005634">
    <property type="term" value="C:nucleus"/>
    <property type="evidence" value="ECO:0000318"/>
    <property type="project" value="GO_Central"/>
</dbReference>
<dbReference type="GO" id="GO:0043565">
    <property type="term" value="F:sequence-specific DNA binding"/>
    <property type="evidence" value="ECO:0000318"/>
    <property type="project" value="GO_Central"/>
</dbReference>
<dbReference type="Proteomes" id="UP000004995">
    <property type="component" value="Unassembled WGS sequence"/>
</dbReference>
<evidence type="ECO:0000313" key="5">
    <source>
        <dbReference type="EnsemblPlants" id="KQL13895"/>
    </source>
</evidence>
<dbReference type="PANTHER" id="PTHR45959">
    <property type="entry name" value="BHLH TRANSCRIPTION FACTOR"/>
    <property type="match status" value="1"/>
</dbReference>
<dbReference type="PANTHER" id="PTHR45959:SF59">
    <property type="entry name" value="BHLH DOMAIN-CONTAINING PROTEIN"/>
    <property type="match status" value="1"/>
</dbReference>
<keyword evidence="6" id="KW-1185">Reference proteome</keyword>
<organism evidence="5 6">
    <name type="scientific">Setaria italica</name>
    <name type="common">Foxtail millet</name>
    <name type="synonym">Panicum italicum</name>
    <dbReference type="NCBI Taxonomy" id="4555"/>
    <lineage>
        <taxon>Eukaryota</taxon>
        <taxon>Viridiplantae</taxon>
        <taxon>Streptophyta</taxon>
        <taxon>Embryophyta</taxon>
        <taxon>Tracheophyta</taxon>
        <taxon>Spermatophyta</taxon>
        <taxon>Magnoliopsida</taxon>
        <taxon>Liliopsida</taxon>
        <taxon>Poales</taxon>
        <taxon>Poaceae</taxon>
        <taxon>PACMAD clade</taxon>
        <taxon>Panicoideae</taxon>
        <taxon>Panicodae</taxon>
        <taxon>Paniceae</taxon>
        <taxon>Cenchrinae</taxon>
        <taxon>Setaria</taxon>
    </lineage>
</organism>
<keyword evidence="3" id="KW-0804">Transcription</keyword>
<evidence type="ECO:0008006" key="7">
    <source>
        <dbReference type="Google" id="ProtNLM"/>
    </source>
</evidence>
<dbReference type="HOGENOM" id="CLU_046481_2_1_1"/>
<reference evidence="5" key="2">
    <citation type="submission" date="2018-08" db="UniProtKB">
        <authorList>
            <consortium name="EnsemblPlants"/>
        </authorList>
    </citation>
    <scope>IDENTIFICATION</scope>
    <source>
        <strain evidence="5">Yugu1</strain>
    </source>
</reference>
<protein>
    <recommendedName>
        <fullName evidence="7">BHLH domain-containing protein</fullName>
    </recommendedName>
</protein>
<name>K3ZEU0_SETIT</name>
<dbReference type="EnsemblPlants" id="KQL13895">
    <property type="protein sequence ID" value="KQL13895"/>
    <property type="gene ID" value="SETIT_025088mg"/>
</dbReference>
<dbReference type="AlphaFoldDB" id="K3ZEU0"/>
<reference evidence="6" key="1">
    <citation type="journal article" date="2012" name="Nat. Biotechnol.">
        <title>Reference genome sequence of the model plant Setaria.</title>
        <authorList>
            <person name="Bennetzen J.L."/>
            <person name="Schmutz J."/>
            <person name="Wang H."/>
            <person name="Percifield R."/>
            <person name="Hawkins J."/>
            <person name="Pontaroli A.C."/>
            <person name="Estep M."/>
            <person name="Feng L."/>
            <person name="Vaughn J.N."/>
            <person name="Grimwood J."/>
            <person name="Jenkins J."/>
            <person name="Barry K."/>
            <person name="Lindquist E."/>
            <person name="Hellsten U."/>
            <person name="Deshpande S."/>
            <person name="Wang X."/>
            <person name="Wu X."/>
            <person name="Mitros T."/>
            <person name="Triplett J."/>
            <person name="Yang X."/>
            <person name="Ye C.Y."/>
            <person name="Mauro-Herrera M."/>
            <person name="Wang L."/>
            <person name="Li P."/>
            <person name="Sharma M."/>
            <person name="Sharma R."/>
            <person name="Ronald P.C."/>
            <person name="Panaud O."/>
            <person name="Kellogg E.A."/>
            <person name="Brutnell T.P."/>
            <person name="Doust A.N."/>
            <person name="Tuskan G.A."/>
            <person name="Rokhsar D."/>
            <person name="Devos K.M."/>
        </authorList>
    </citation>
    <scope>NUCLEOTIDE SEQUENCE [LARGE SCALE GENOMIC DNA]</scope>
    <source>
        <strain evidence="6">cv. Yugu1</strain>
    </source>
</reference>
<accession>K3ZEU0</accession>
<dbReference type="InterPro" id="IPR052610">
    <property type="entry name" value="bHLH_transcription_regulator"/>
</dbReference>
<feature type="compositionally biased region" description="Basic and acidic residues" evidence="4">
    <location>
        <begin position="213"/>
        <end position="223"/>
    </location>
</feature>
<evidence type="ECO:0000256" key="1">
    <source>
        <dbReference type="ARBA" id="ARBA00005510"/>
    </source>
</evidence>
<sequence>MDGLNQWHAHPDPEDELAYMYQRQEEYAMMQGMQQQYTLPPAMAPPPIAGPSSSRPPHPRHSSTSFRGGFGVPPALPSLPFGEVAVKNDPGQPSSSSHRILSFGGQLPGTIDISGGDWPDGIEAALQLPAPERRSRAHFWNTQKQHVVAERKRREKMQQQFVALATIVPDLTKPTVGRGHAAPARRRAWVAWPLAARCGRIIWSSEEPGAGGRETKASPDRDNPSTIEYVKQLEEKVKTLKGRSARRRMSKPTVFESKYRISTDGSDTSGSSESAFSAGGFSPTVEARIHGDTVLLRIWCKDRKGVLVMLISELEKQGLSIINTSVLPFTDSCLNITITAKASILSPD</sequence>
<feature type="region of interest" description="Disordered" evidence="4">
    <location>
        <begin position="35"/>
        <end position="72"/>
    </location>
</feature>
<dbReference type="InterPro" id="IPR036638">
    <property type="entry name" value="HLH_DNA-bd_sf"/>
</dbReference>
<dbReference type="EMBL" id="AGNK02001494">
    <property type="status" value="NOT_ANNOTATED_CDS"/>
    <property type="molecule type" value="Genomic_DNA"/>
</dbReference>
<dbReference type="OMA" id="ICCKEKR"/>
<keyword evidence="2" id="KW-0805">Transcription regulation</keyword>
<proteinExistence type="inferred from homology"/>
<evidence type="ECO:0000256" key="3">
    <source>
        <dbReference type="ARBA" id="ARBA00023163"/>
    </source>
</evidence>
<dbReference type="FunCoup" id="K3ZEU0">
    <property type="interactions" value="101"/>
</dbReference>